<reference evidence="2 3" key="1">
    <citation type="submission" date="2016-02" db="EMBL/GenBank/DDBJ databases">
        <title>Draft genome sequence of hydrocarbon degrading Staphylococcus saprophyticus Strain CNV2, isolated from crude-oil contaminated soil from Noonmati Oil Refinery, Guwahati, Assam, India.</title>
        <authorList>
            <person name="Mukherjee A."/>
            <person name="Chettri B."/>
            <person name="Langpoklakpam J."/>
            <person name="Singh A.K."/>
            <person name="Chattopadhyay D.J."/>
        </authorList>
    </citation>
    <scope>NUCLEOTIDE SEQUENCE [LARGE SCALE GENOMIC DNA]</scope>
    <source>
        <strain evidence="2 3">CNV2</strain>
    </source>
</reference>
<dbReference type="RefSeq" id="WP_061853916.1">
    <property type="nucleotide sequence ID" value="NZ_LUGM01000002.1"/>
</dbReference>
<feature type="transmembrane region" description="Helical" evidence="1">
    <location>
        <begin position="76"/>
        <end position="96"/>
    </location>
</feature>
<name>A0A151A338_9STAP</name>
<dbReference type="Pfam" id="PF04304">
    <property type="entry name" value="DUF454"/>
    <property type="match status" value="1"/>
</dbReference>
<keyword evidence="1" id="KW-1133">Transmembrane helix</keyword>
<sequence>MKIILICLGFFFTFLGFLGAILPLLPTTPFILLAVLCFAKSSPKFHNWLVATKIYQEYVHNFKKYRGYTFKQKIKMLISLYIVVGFSIFMVDIIFIRIGLGVMLAIQTLVLFLVVKTLPANYESK</sequence>
<comment type="caution">
    <text evidence="2">The sequence shown here is derived from an EMBL/GenBank/DDBJ whole genome shotgun (WGS) entry which is preliminary data.</text>
</comment>
<dbReference type="AlphaFoldDB" id="A0A151A338"/>
<evidence type="ECO:0008006" key="4">
    <source>
        <dbReference type="Google" id="ProtNLM"/>
    </source>
</evidence>
<dbReference type="PANTHER" id="PTHR35813:SF1">
    <property type="entry name" value="INNER MEMBRANE PROTEIN YBAN"/>
    <property type="match status" value="1"/>
</dbReference>
<evidence type="ECO:0000313" key="3">
    <source>
        <dbReference type="Proteomes" id="UP000075418"/>
    </source>
</evidence>
<keyword evidence="1" id="KW-0472">Membrane</keyword>
<protein>
    <recommendedName>
        <fullName evidence="4">DUF454 domain-containing protein</fullName>
    </recommendedName>
</protein>
<gene>
    <name evidence="2" type="ORF">A0131_02535</name>
</gene>
<dbReference type="PANTHER" id="PTHR35813">
    <property type="entry name" value="INNER MEMBRANE PROTEIN YBAN"/>
    <property type="match status" value="1"/>
</dbReference>
<proteinExistence type="predicted"/>
<evidence type="ECO:0000313" key="2">
    <source>
        <dbReference type="EMBL" id="KYH13685.1"/>
    </source>
</evidence>
<dbReference type="PIRSF" id="PIRSF016789">
    <property type="entry name" value="DUF454"/>
    <property type="match status" value="1"/>
</dbReference>
<dbReference type="InterPro" id="IPR007401">
    <property type="entry name" value="DUF454"/>
</dbReference>
<dbReference type="EMBL" id="LUGM01000002">
    <property type="protein sequence ID" value="KYH13685.1"/>
    <property type="molecule type" value="Genomic_DNA"/>
</dbReference>
<evidence type="ECO:0000256" key="1">
    <source>
        <dbReference type="SAM" id="Phobius"/>
    </source>
</evidence>
<dbReference type="GO" id="GO:0005886">
    <property type="term" value="C:plasma membrane"/>
    <property type="evidence" value="ECO:0007669"/>
    <property type="project" value="TreeGrafter"/>
</dbReference>
<organism evidence="2 3">
    <name type="scientific">Staphylococcus kloosii</name>
    <dbReference type="NCBI Taxonomy" id="29384"/>
    <lineage>
        <taxon>Bacteria</taxon>
        <taxon>Bacillati</taxon>
        <taxon>Bacillota</taxon>
        <taxon>Bacilli</taxon>
        <taxon>Bacillales</taxon>
        <taxon>Staphylococcaceae</taxon>
        <taxon>Staphylococcus</taxon>
    </lineage>
</organism>
<dbReference type="Proteomes" id="UP000075418">
    <property type="component" value="Unassembled WGS sequence"/>
</dbReference>
<keyword evidence="1" id="KW-0812">Transmembrane</keyword>
<feature type="transmembrane region" description="Helical" evidence="1">
    <location>
        <begin position="102"/>
        <end position="122"/>
    </location>
</feature>
<accession>A0A151A338</accession>